<reference evidence="7" key="1">
    <citation type="submission" date="2023-02" db="EMBL/GenBank/DDBJ databases">
        <title>Actinokineospora globicatena NBRC 15670.</title>
        <authorList>
            <person name="Ichikawa N."/>
            <person name="Sato H."/>
            <person name="Tonouchi N."/>
        </authorList>
    </citation>
    <scope>NUCLEOTIDE SEQUENCE</scope>
    <source>
        <strain evidence="7">NBRC 15670</strain>
    </source>
</reference>
<protein>
    <submittedName>
        <fullName evidence="7">Cobalamin biosynthesis protein CobW</fullName>
    </submittedName>
</protein>
<evidence type="ECO:0000256" key="4">
    <source>
        <dbReference type="ARBA" id="ARBA00034320"/>
    </source>
</evidence>
<dbReference type="InterPro" id="IPR027417">
    <property type="entry name" value="P-loop_NTPase"/>
</dbReference>
<keyword evidence="1" id="KW-0547">Nucleotide-binding</keyword>
<evidence type="ECO:0000256" key="5">
    <source>
        <dbReference type="ARBA" id="ARBA00049117"/>
    </source>
</evidence>
<comment type="catalytic activity">
    <reaction evidence="5">
        <text>GTP + H2O = GDP + phosphate + H(+)</text>
        <dbReference type="Rhea" id="RHEA:19669"/>
        <dbReference type="ChEBI" id="CHEBI:15377"/>
        <dbReference type="ChEBI" id="CHEBI:15378"/>
        <dbReference type="ChEBI" id="CHEBI:37565"/>
        <dbReference type="ChEBI" id="CHEBI:43474"/>
        <dbReference type="ChEBI" id="CHEBI:58189"/>
    </reaction>
    <physiologicalReaction direction="left-to-right" evidence="5">
        <dbReference type="Rhea" id="RHEA:19670"/>
    </physiologicalReaction>
</comment>
<feature type="domain" description="CobW C-terminal" evidence="6">
    <location>
        <begin position="217"/>
        <end position="303"/>
    </location>
</feature>
<dbReference type="InterPro" id="IPR011629">
    <property type="entry name" value="CobW-like_C"/>
</dbReference>
<dbReference type="EMBL" id="BSSD01000007">
    <property type="protein sequence ID" value="GLW93634.1"/>
    <property type="molecule type" value="Genomic_DNA"/>
</dbReference>
<dbReference type="InterPro" id="IPR036627">
    <property type="entry name" value="CobW-likC_sf"/>
</dbReference>
<dbReference type="GO" id="GO:0016787">
    <property type="term" value="F:hydrolase activity"/>
    <property type="evidence" value="ECO:0007669"/>
    <property type="project" value="UniProtKB-KW"/>
</dbReference>
<evidence type="ECO:0000256" key="3">
    <source>
        <dbReference type="ARBA" id="ARBA00023186"/>
    </source>
</evidence>
<dbReference type="Gene3D" id="3.40.50.300">
    <property type="entry name" value="P-loop containing nucleotide triphosphate hydrolases"/>
    <property type="match status" value="1"/>
</dbReference>
<dbReference type="GO" id="GO:0000166">
    <property type="term" value="F:nucleotide binding"/>
    <property type="evidence" value="ECO:0007669"/>
    <property type="project" value="UniProtKB-KW"/>
</dbReference>
<proteinExistence type="inferred from homology"/>
<sequence length="326" mass="34928">MDIPVLVVAGFLGAGKTTLLNHLLRTASGLRVGVIVNDFGKVNIDALTVAAQVDSMVSLGNGCLCCAVDPEDLDAMLDRLAHPDGPVDVIVIEASGLAEPPAMVKMLLASANPHIRYAGLVEVVDAAEFTETRRTHPRLDLHLRQADLVLLNKADRAGPGVLELVRELAEGTPVVPTEYGRVDPALLFDPVDRPDPVERQLSFEDLVEHEEHLHAGYASIEFGHDEPLHPLRFARFLTERPAGLYRMKGFAWFAGTDGALGVQTVGSSVWVTPVADAGRRTDLVLIGAELDAAAITAELTAAVVTADDTVDPLDLLSITRYQSSVD</sequence>
<dbReference type="InterPro" id="IPR051316">
    <property type="entry name" value="Zinc-reg_GTPase_activator"/>
</dbReference>
<dbReference type="Pfam" id="PF02492">
    <property type="entry name" value="cobW"/>
    <property type="match status" value="1"/>
</dbReference>
<evidence type="ECO:0000313" key="7">
    <source>
        <dbReference type="EMBL" id="GLW93634.1"/>
    </source>
</evidence>
<dbReference type="AlphaFoldDB" id="A0A9W6VB51"/>
<keyword evidence="2" id="KW-0378">Hydrolase</keyword>
<accession>A0A9W6VB51</accession>
<dbReference type="RefSeq" id="WP_285611961.1">
    <property type="nucleotide sequence ID" value="NZ_BSSD01000007.1"/>
</dbReference>
<dbReference type="SMART" id="SM00833">
    <property type="entry name" value="CobW_C"/>
    <property type="match status" value="1"/>
</dbReference>
<dbReference type="CDD" id="cd03112">
    <property type="entry name" value="CobW-like"/>
    <property type="match status" value="1"/>
</dbReference>
<comment type="caution">
    <text evidence="7">The sequence shown here is derived from an EMBL/GenBank/DDBJ whole genome shotgun (WGS) entry which is preliminary data.</text>
</comment>
<dbReference type="Pfam" id="PF07683">
    <property type="entry name" value="CobW_C"/>
    <property type="match status" value="1"/>
</dbReference>
<keyword evidence="3" id="KW-0143">Chaperone</keyword>
<dbReference type="PANTHER" id="PTHR13748">
    <property type="entry name" value="COBW-RELATED"/>
    <property type="match status" value="1"/>
</dbReference>
<comment type="similarity">
    <text evidence="4">Belongs to the SIMIBI class G3E GTPase family. ZNG1 subfamily.</text>
</comment>
<evidence type="ECO:0000313" key="8">
    <source>
        <dbReference type="Proteomes" id="UP001165042"/>
    </source>
</evidence>
<evidence type="ECO:0000256" key="1">
    <source>
        <dbReference type="ARBA" id="ARBA00022741"/>
    </source>
</evidence>
<evidence type="ECO:0000259" key="6">
    <source>
        <dbReference type="SMART" id="SM00833"/>
    </source>
</evidence>
<dbReference type="SUPFAM" id="SSF90002">
    <property type="entry name" value="Hypothetical protein YjiA, C-terminal domain"/>
    <property type="match status" value="1"/>
</dbReference>
<gene>
    <name evidence="7" type="primary">cobW</name>
    <name evidence="7" type="ORF">Aglo03_44500</name>
</gene>
<dbReference type="PANTHER" id="PTHR13748:SF62">
    <property type="entry name" value="COBW DOMAIN-CONTAINING PROTEIN"/>
    <property type="match status" value="1"/>
</dbReference>
<dbReference type="Gene3D" id="3.30.1220.10">
    <property type="entry name" value="CobW-like, C-terminal domain"/>
    <property type="match status" value="1"/>
</dbReference>
<dbReference type="InterPro" id="IPR003495">
    <property type="entry name" value="CobW/HypB/UreG_nucleotide-bd"/>
</dbReference>
<dbReference type="GO" id="GO:0005737">
    <property type="term" value="C:cytoplasm"/>
    <property type="evidence" value="ECO:0007669"/>
    <property type="project" value="TreeGrafter"/>
</dbReference>
<dbReference type="Proteomes" id="UP001165042">
    <property type="component" value="Unassembled WGS sequence"/>
</dbReference>
<keyword evidence="8" id="KW-1185">Reference proteome</keyword>
<organism evidence="7 8">
    <name type="scientific">Actinokineospora globicatena</name>
    <dbReference type="NCBI Taxonomy" id="103729"/>
    <lineage>
        <taxon>Bacteria</taxon>
        <taxon>Bacillati</taxon>
        <taxon>Actinomycetota</taxon>
        <taxon>Actinomycetes</taxon>
        <taxon>Pseudonocardiales</taxon>
        <taxon>Pseudonocardiaceae</taxon>
        <taxon>Actinokineospora</taxon>
    </lineage>
</organism>
<dbReference type="SUPFAM" id="SSF52540">
    <property type="entry name" value="P-loop containing nucleoside triphosphate hydrolases"/>
    <property type="match status" value="1"/>
</dbReference>
<evidence type="ECO:0000256" key="2">
    <source>
        <dbReference type="ARBA" id="ARBA00022801"/>
    </source>
</evidence>
<name>A0A9W6VB51_9PSEU</name>